<organism evidence="2 3">
    <name type="scientific">Pleurodeles waltl</name>
    <name type="common">Iberian ribbed newt</name>
    <dbReference type="NCBI Taxonomy" id="8319"/>
    <lineage>
        <taxon>Eukaryota</taxon>
        <taxon>Metazoa</taxon>
        <taxon>Chordata</taxon>
        <taxon>Craniata</taxon>
        <taxon>Vertebrata</taxon>
        <taxon>Euteleostomi</taxon>
        <taxon>Amphibia</taxon>
        <taxon>Batrachia</taxon>
        <taxon>Caudata</taxon>
        <taxon>Salamandroidea</taxon>
        <taxon>Salamandridae</taxon>
        <taxon>Pleurodelinae</taxon>
        <taxon>Pleurodeles</taxon>
    </lineage>
</organism>
<proteinExistence type="predicted"/>
<accession>A0AAV7RHR0</accession>
<name>A0AAV7RHR0_PLEWA</name>
<dbReference type="Proteomes" id="UP001066276">
    <property type="component" value="Chromosome 5"/>
</dbReference>
<comment type="caution">
    <text evidence="2">The sequence shown here is derived from an EMBL/GenBank/DDBJ whole genome shotgun (WGS) entry which is preliminary data.</text>
</comment>
<reference evidence="2" key="1">
    <citation type="journal article" date="2022" name="bioRxiv">
        <title>Sequencing and chromosome-scale assembly of the giantPleurodeles waltlgenome.</title>
        <authorList>
            <person name="Brown T."/>
            <person name="Elewa A."/>
            <person name="Iarovenko S."/>
            <person name="Subramanian E."/>
            <person name="Araus A.J."/>
            <person name="Petzold A."/>
            <person name="Susuki M."/>
            <person name="Suzuki K.-i.T."/>
            <person name="Hayashi T."/>
            <person name="Toyoda A."/>
            <person name="Oliveira C."/>
            <person name="Osipova E."/>
            <person name="Leigh N.D."/>
            <person name="Simon A."/>
            <person name="Yun M.H."/>
        </authorList>
    </citation>
    <scope>NUCLEOTIDE SEQUENCE</scope>
    <source>
        <strain evidence="2">20211129_DDA</strain>
        <tissue evidence="2">Liver</tissue>
    </source>
</reference>
<sequence length="77" mass="8625">MAQSGTPEVESGDAAGPLPSESDGAPLMRPFMEELFRSLRDYFATLKQEIAADIKDLKWEMIDLGQRVDMIEQKHNA</sequence>
<gene>
    <name evidence="2" type="ORF">NDU88_003959</name>
</gene>
<feature type="region of interest" description="Disordered" evidence="1">
    <location>
        <begin position="1"/>
        <end position="26"/>
    </location>
</feature>
<evidence type="ECO:0000256" key="1">
    <source>
        <dbReference type="SAM" id="MobiDB-lite"/>
    </source>
</evidence>
<dbReference type="AlphaFoldDB" id="A0AAV7RHR0"/>
<evidence type="ECO:0000313" key="3">
    <source>
        <dbReference type="Proteomes" id="UP001066276"/>
    </source>
</evidence>
<protein>
    <submittedName>
        <fullName evidence="2">Uncharacterized protein</fullName>
    </submittedName>
</protein>
<dbReference type="EMBL" id="JANPWB010000009">
    <property type="protein sequence ID" value="KAJ1151172.1"/>
    <property type="molecule type" value="Genomic_DNA"/>
</dbReference>
<keyword evidence="3" id="KW-1185">Reference proteome</keyword>
<evidence type="ECO:0000313" key="2">
    <source>
        <dbReference type="EMBL" id="KAJ1151172.1"/>
    </source>
</evidence>